<evidence type="ECO:0000256" key="1">
    <source>
        <dbReference type="ARBA" id="ARBA00004167"/>
    </source>
</evidence>
<dbReference type="SMART" id="SM00181">
    <property type="entry name" value="EGF"/>
    <property type="match status" value="2"/>
</dbReference>
<dbReference type="FunFam" id="2.60.40.60:FF:000674">
    <property type="entry name" value="Predicted protein"/>
    <property type="match status" value="1"/>
</dbReference>
<dbReference type="PANTHER" id="PTHR24028">
    <property type="entry name" value="CADHERIN-87A"/>
    <property type="match status" value="1"/>
</dbReference>
<feature type="signal peptide" evidence="9">
    <location>
        <begin position="1"/>
        <end position="24"/>
    </location>
</feature>
<dbReference type="Pfam" id="PF00090">
    <property type="entry name" value="TSP_1"/>
    <property type="match status" value="1"/>
</dbReference>
<dbReference type="GO" id="GO:0005886">
    <property type="term" value="C:plasma membrane"/>
    <property type="evidence" value="ECO:0000318"/>
    <property type="project" value="GO_Central"/>
</dbReference>
<evidence type="ECO:0000256" key="6">
    <source>
        <dbReference type="ARBA" id="ARBA00023180"/>
    </source>
</evidence>
<evidence type="ECO:0000259" key="11">
    <source>
        <dbReference type="PROSITE" id="PS50268"/>
    </source>
</evidence>
<dbReference type="PROSITE" id="PS00010">
    <property type="entry name" value="ASX_HYDROXYL"/>
    <property type="match status" value="1"/>
</dbReference>
<gene>
    <name evidence="12" type="ORF">NEMVEDRAFT_v1g247587</name>
</gene>
<keyword evidence="9" id="KW-0732">Signal</keyword>
<evidence type="ECO:0000256" key="7">
    <source>
        <dbReference type="PROSITE-ProRule" id="PRU00043"/>
    </source>
</evidence>
<keyword evidence="8" id="KW-0245">EGF-like domain</keyword>
<feature type="domain" description="EGF-like" evidence="10">
    <location>
        <begin position="1285"/>
        <end position="1319"/>
    </location>
</feature>
<feature type="chain" id="PRO_5002715506" evidence="9">
    <location>
        <begin position="25"/>
        <end position="1362"/>
    </location>
</feature>
<keyword evidence="5 8" id="KW-1015">Disulfide bond</keyword>
<dbReference type="GO" id="GO:0050839">
    <property type="term" value="F:cell adhesion molecule binding"/>
    <property type="evidence" value="ECO:0000318"/>
    <property type="project" value="GO_Central"/>
</dbReference>
<sequence length="1362" mass="147347">MIDVYLCKLIAVTLLTEWSPWSQCSTNCSIGVTSRTRTKTTVESNGGTCTYALNETKSCGSDNGGCTGPGASCDEPTGVCSCNQTGYLLDQDQKTCKWTGCPSNPCRICPNNTYSDQFMPVCQQCSSSCTGNYTNSTCSGMTCPSNYKLATIVTKPDSQFAELISSADFVNVVTNVTCKRNETTGFSSWSPDVTRQFCRRLNDPPTNLTLSGNTLLEHAAVGTVIGTFSALDPQVGQEIVFNVTSSLFSINGTKLQSTWQDPNLNGPISLNNGEVAITIRATDNGNPPMWREQEFKVRILDVNDPPGNISLSNHTVNKNAQVGSLVGVFTAIDGDDPTATPSSNFTWELTNSSNGLFKLNGSNLVVAKPLNNVPQNQIQIEVKCTDSGQPFENATQKFVIYLIMYDDYHASITYRPISVKEDASVGTTAGTLTATQSLALPVTLSINHLNNTVLEKFKIGATTCSITADTATCTADILVKSELDFEDKSTFTFTASANFSKGVVTREFTITVKNVNEAPTDIYLNGTLTVPENAVAGAIVGSFLVTDPDKTQTHNCSLVNSAQSTGSSYFTVENGTVLEVKGEPVINYEKTRHLAIKVTCTDDGDPNLSTTKDFNITVTNQNEPPLQVSITSQTVPENSPLGTLVGSLSCEEPDKLTNDNCTFTIDSQNYAFRLGSDGKSVLVNGSLDYEVEPVIDIVVVATDKGGLYKKVKLQINITDQNDAPTGINLPGNGGDLSVYENSRSGTVISAIKLVDQDGDPPSCSLTDDAGGRVAVQGTNLITGSANSDFEESAVLHITLSCSDGKVQSIQKSFNITVKDVNEVPTDITLSHRQVLENEANTRIGIITVTDPDVNQSHRCTVCDVIDEGRCDASADFIVDERLQLLTSRGLDFESGHIRRIVINCTDNATSPQMPLSVEKAFNITVIDVNEPPTSVCSSPFEQAIRASVGSVVARLSAVDPDNAGSVKQALTYKIITGSGVFPFQLFKNMIFKTADVIQPTNFTFSIQVTDDGRVVTDVSPNGLTFNVSKPNTVVFNCSLAVTADFMSDALDLRPSVVSVQSRDNSLIGRLSLPKKFPNETFKYLLNSDETVPFAINGDQVFVKSIAMKDYALIFENKSAFVYLDINAESSQGVNRSEGHFVKISDDVPEMKMCLVKKSIEEKKPQGSIVGQLLMEYGAPPLYQCSMTSCCNQIGKVKPDTFPYHCKVDESAIGAGPQHNVSTLFEFDSSFSLRTRTQLSYQEFNLTAGVIQIPYSCYDDQRPLQLLRRTFNVTVLECNATGHCPLAPDCARCDHGGTCVDKENGFSCRCPAEYTGERCEVDIDDCASEPCQEEDGKGNGFQSLVPVPVKLQDKEKAKCTKYF</sequence>
<dbReference type="CDD" id="cd00054">
    <property type="entry name" value="EGF_CA"/>
    <property type="match status" value="1"/>
</dbReference>
<dbReference type="FunFam" id="2.60.40.60:FF:000672">
    <property type="entry name" value="Predicted protein"/>
    <property type="match status" value="1"/>
</dbReference>
<evidence type="ECO:0000313" key="13">
    <source>
        <dbReference type="Proteomes" id="UP000001593"/>
    </source>
</evidence>
<dbReference type="SUPFAM" id="SSF82895">
    <property type="entry name" value="TSP-1 type 1 repeat"/>
    <property type="match status" value="1"/>
</dbReference>
<dbReference type="HOGENOM" id="CLU_256923_0_0_1"/>
<feature type="domain" description="Cadherin" evidence="11">
    <location>
        <begin position="840"/>
        <end position="934"/>
    </location>
</feature>
<feature type="domain" description="Cadherin" evidence="11">
    <location>
        <begin position="214"/>
        <end position="308"/>
    </location>
</feature>
<keyword evidence="7" id="KW-0106">Calcium</keyword>
<dbReference type="InParanoid" id="A7SV36"/>
<feature type="domain" description="Cadherin" evidence="11">
    <location>
        <begin position="411"/>
        <end position="521"/>
    </location>
</feature>
<evidence type="ECO:0000313" key="12">
    <source>
        <dbReference type="EMBL" id="EDO32436.1"/>
    </source>
</evidence>
<dbReference type="PhylomeDB" id="A7SV36"/>
<comment type="subcellular location">
    <subcellularLocation>
        <location evidence="1">Membrane</location>
        <topology evidence="1">Single-pass membrane protein</topology>
    </subcellularLocation>
</comment>
<feature type="domain" description="Cadherin" evidence="11">
    <location>
        <begin position="315"/>
        <end position="418"/>
    </location>
</feature>
<name>A7SV36_NEMVE</name>
<dbReference type="SUPFAM" id="SSF57196">
    <property type="entry name" value="EGF/Laminin"/>
    <property type="match status" value="1"/>
</dbReference>
<proteinExistence type="inferred from homology"/>
<dbReference type="eggNOG" id="KOG1217">
    <property type="taxonomic scope" value="Eukaryota"/>
</dbReference>
<keyword evidence="13" id="KW-1185">Reference proteome</keyword>
<organism evidence="12 13">
    <name type="scientific">Nematostella vectensis</name>
    <name type="common">Starlet sea anemone</name>
    <dbReference type="NCBI Taxonomy" id="45351"/>
    <lineage>
        <taxon>Eukaryota</taxon>
        <taxon>Metazoa</taxon>
        <taxon>Cnidaria</taxon>
        <taxon>Anthozoa</taxon>
        <taxon>Hexacorallia</taxon>
        <taxon>Actiniaria</taxon>
        <taxon>Edwardsiidae</taxon>
        <taxon>Nematostella</taxon>
    </lineage>
</organism>
<dbReference type="EMBL" id="DS469824">
    <property type="protein sequence ID" value="EDO32436.1"/>
    <property type="molecule type" value="Genomic_DNA"/>
</dbReference>
<evidence type="ECO:0000259" key="10">
    <source>
        <dbReference type="PROSITE" id="PS50026"/>
    </source>
</evidence>
<evidence type="ECO:0000256" key="3">
    <source>
        <dbReference type="ARBA" id="ARBA00022692"/>
    </source>
</evidence>
<dbReference type="InterPro" id="IPR015919">
    <property type="entry name" value="Cadherin-like_sf"/>
</dbReference>
<dbReference type="GO" id="GO:0007155">
    <property type="term" value="P:cell adhesion"/>
    <property type="evidence" value="ECO:0000318"/>
    <property type="project" value="GO_Central"/>
</dbReference>
<dbReference type="CDD" id="cd11304">
    <property type="entry name" value="Cadherin_repeat"/>
    <property type="match status" value="7"/>
</dbReference>
<dbReference type="OMA" id="CTIVISE"/>
<feature type="disulfide bond" evidence="8">
    <location>
        <begin position="1309"/>
        <end position="1318"/>
    </location>
</feature>
<keyword evidence="4" id="KW-1133">Transmembrane helix</keyword>
<comment type="similarity">
    <text evidence="2">Belongs to the EGF domain peptide family.</text>
</comment>
<dbReference type="InterPro" id="IPR050174">
    <property type="entry name" value="Protocadherin/Cadherin-CA"/>
</dbReference>
<dbReference type="SMART" id="SM00112">
    <property type="entry name" value="CA"/>
    <property type="match status" value="7"/>
</dbReference>
<dbReference type="PANTHER" id="PTHR24028:SF316">
    <property type="entry name" value="NEURAL-CADHERIN-LIKE"/>
    <property type="match status" value="1"/>
</dbReference>
<protein>
    <submittedName>
        <fullName evidence="12">Uncharacterized protein</fullName>
    </submittedName>
</protein>
<dbReference type="FunFam" id="2.60.40.60:FF:000376">
    <property type="entry name" value="Predicted protein"/>
    <property type="match status" value="4"/>
</dbReference>
<dbReference type="SMART" id="SM00179">
    <property type="entry name" value="EGF_CA"/>
    <property type="match status" value="1"/>
</dbReference>
<keyword evidence="6" id="KW-0325">Glycoprotein</keyword>
<dbReference type="SMART" id="SM00209">
    <property type="entry name" value="TSP1"/>
    <property type="match status" value="1"/>
</dbReference>
<dbReference type="InterPro" id="IPR000742">
    <property type="entry name" value="EGF"/>
</dbReference>
<accession>A7SV36</accession>
<dbReference type="Proteomes" id="UP000001593">
    <property type="component" value="Unassembled WGS sequence"/>
</dbReference>
<dbReference type="Gene3D" id="2.60.40.60">
    <property type="entry name" value="Cadherins"/>
    <property type="match status" value="7"/>
</dbReference>
<dbReference type="Pfam" id="PF00008">
    <property type="entry name" value="EGF"/>
    <property type="match status" value="1"/>
</dbReference>
<dbReference type="PROSITE" id="PS50026">
    <property type="entry name" value="EGF_3"/>
    <property type="match status" value="1"/>
</dbReference>
<evidence type="ECO:0000256" key="8">
    <source>
        <dbReference type="PROSITE-ProRule" id="PRU00076"/>
    </source>
</evidence>
<dbReference type="PROSITE" id="PS50092">
    <property type="entry name" value="TSP1"/>
    <property type="match status" value="1"/>
</dbReference>
<feature type="domain" description="Cadherin" evidence="11">
    <location>
        <begin position="529"/>
        <end position="626"/>
    </location>
</feature>
<dbReference type="Pfam" id="PF00028">
    <property type="entry name" value="Cadherin"/>
    <property type="match status" value="2"/>
</dbReference>
<dbReference type="PROSITE" id="PS00022">
    <property type="entry name" value="EGF_1"/>
    <property type="match status" value="1"/>
</dbReference>
<dbReference type="InterPro" id="IPR002126">
    <property type="entry name" value="Cadherin-like_dom"/>
</dbReference>
<dbReference type="GO" id="GO:0005509">
    <property type="term" value="F:calcium ion binding"/>
    <property type="evidence" value="ECO:0007669"/>
    <property type="project" value="UniProtKB-UniRule"/>
</dbReference>
<dbReference type="InterPro" id="IPR001881">
    <property type="entry name" value="EGF-like_Ca-bd_dom"/>
</dbReference>
<dbReference type="Gene3D" id="2.10.25.10">
    <property type="entry name" value="Laminin"/>
    <property type="match status" value="1"/>
</dbReference>
<dbReference type="PROSITE" id="PS50268">
    <property type="entry name" value="CADHERIN_2"/>
    <property type="match status" value="6"/>
</dbReference>
<evidence type="ECO:0000256" key="2">
    <source>
        <dbReference type="ARBA" id="ARBA00006373"/>
    </source>
</evidence>
<dbReference type="InterPro" id="IPR000884">
    <property type="entry name" value="TSP1_rpt"/>
</dbReference>
<reference evidence="12 13" key="1">
    <citation type="journal article" date="2007" name="Science">
        <title>Sea anemone genome reveals ancestral eumetazoan gene repertoire and genomic organization.</title>
        <authorList>
            <person name="Putnam N.H."/>
            <person name="Srivastava M."/>
            <person name="Hellsten U."/>
            <person name="Dirks B."/>
            <person name="Chapman J."/>
            <person name="Salamov A."/>
            <person name="Terry A."/>
            <person name="Shapiro H."/>
            <person name="Lindquist E."/>
            <person name="Kapitonov V.V."/>
            <person name="Jurka J."/>
            <person name="Genikhovich G."/>
            <person name="Grigoriev I.V."/>
            <person name="Lucas S.M."/>
            <person name="Steele R.E."/>
            <person name="Finnerty J.R."/>
            <person name="Technau U."/>
            <person name="Martindale M.Q."/>
            <person name="Rokhsar D.S."/>
        </authorList>
    </citation>
    <scope>NUCLEOTIDE SEQUENCE [LARGE SCALE GENOMIC DNA]</scope>
    <source>
        <strain evidence="13">CH2 X CH6</strain>
    </source>
</reference>
<keyword evidence="4" id="KW-0472">Membrane</keyword>
<dbReference type="eggNOG" id="KOG4289">
    <property type="taxonomic scope" value="Eukaryota"/>
</dbReference>
<dbReference type="SUPFAM" id="SSF49313">
    <property type="entry name" value="Cadherin-like"/>
    <property type="match status" value="5"/>
</dbReference>
<feature type="domain" description="Cadherin" evidence="11">
    <location>
        <begin position="627"/>
        <end position="726"/>
    </location>
</feature>
<dbReference type="GO" id="GO:0007156">
    <property type="term" value="P:homophilic cell adhesion via plasma membrane adhesion molecules"/>
    <property type="evidence" value="ECO:0007669"/>
    <property type="project" value="InterPro"/>
</dbReference>
<dbReference type="InterPro" id="IPR000152">
    <property type="entry name" value="EGF-type_Asp/Asn_hydroxyl_site"/>
</dbReference>
<dbReference type="PRINTS" id="PR00205">
    <property type="entry name" value="CADHERIN"/>
</dbReference>
<dbReference type="Gene3D" id="2.20.100.10">
    <property type="entry name" value="Thrombospondin type-1 (TSP1) repeat"/>
    <property type="match status" value="1"/>
</dbReference>
<evidence type="ECO:0000256" key="5">
    <source>
        <dbReference type="ARBA" id="ARBA00023157"/>
    </source>
</evidence>
<evidence type="ECO:0000256" key="9">
    <source>
        <dbReference type="SAM" id="SignalP"/>
    </source>
</evidence>
<dbReference type="InterPro" id="IPR036383">
    <property type="entry name" value="TSP1_rpt_sf"/>
</dbReference>
<evidence type="ECO:0000256" key="4">
    <source>
        <dbReference type="ARBA" id="ARBA00022989"/>
    </source>
</evidence>
<comment type="caution">
    <text evidence="8">Lacks conserved residue(s) required for the propagation of feature annotation.</text>
</comment>
<keyword evidence="3" id="KW-0812">Transmembrane</keyword>